<dbReference type="Proteomes" id="UP000789342">
    <property type="component" value="Unassembled WGS sequence"/>
</dbReference>
<evidence type="ECO:0000313" key="2">
    <source>
        <dbReference type="EMBL" id="CAG8697261.1"/>
    </source>
</evidence>
<dbReference type="EMBL" id="CAJVPV010016273">
    <property type="protein sequence ID" value="CAG8697261.1"/>
    <property type="molecule type" value="Genomic_DNA"/>
</dbReference>
<sequence>FCVPTTPERVSDVFSSTDPLSEFPPKSLQSLRRNSPHHYNSSQNQMKNYYRHTQALHLRNLSELNEQLQIKEADLSELTSKWYKSNISSNHSNVGDFVEGFGEDLGGNSEPALFQLYSSLYPASINGI</sequence>
<gene>
    <name evidence="2" type="ORF">AMORRO_LOCUS11913</name>
</gene>
<accession>A0A9N9HMZ8</accession>
<dbReference type="AlphaFoldDB" id="A0A9N9HMZ8"/>
<keyword evidence="3" id="KW-1185">Reference proteome</keyword>
<name>A0A9N9HMZ8_9GLOM</name>
<feature type="compositionally biased region" description="Polar residues" evidence="1">
    <location>
        <begin position="27"/>
        <end position="46"/>
    </location>
</feature>
<feature type="region of interest" description="Disordered" evidence="1">
    <location>
        <begin position="1"/>
        <end position="46"/>
    </location>
</feature>
<comment type="caution">
    <text evidence="2">The sequence shown here is derived from an EMBL/GenBank/DDBJ whole genome shotgun (WGS) entry which is preliminary data.</text>
</comment>
<feature type="non-terminal residue" evidence="2">
    <location>
        <position position="1"/>
    </location>
</feature>
<organism evidence="2 3">
    <name type="scientific">Acaulospora morrowiae</name>
    <dbReference type="NCBI Taxonomy" id="94023"/>
    <lineage>
        <taxon>Eukaryota</taxon>
        <taxon>Fungi</taxon>
        <taxon>Fungi incertae sedis</taxon>
        <taxon>Mucoromycota</taxon>
        <taxon>Glomeromycotina</taxon>
        <taxon>Glomeromycetes</taxon>
        <taxon>Diversisporales</taxon>
        <taxon>Acaulosporaceae</taxon>
        <taxon>Acaulospora</taxon>
    </lineage>
</organism>
<evidence type="ECO:0000313" key="3">
    <source>
        <dbReference type="Proteomes" id="UP000789342"/>
    </source>
</evidence>
<protein>
    <submittedName>
        <fullName evidence="2">5071_t:CDS:1</fullName>
    </submittedName>
</protein>
<reference evidence="2" key="1">
    <citation type="submission" date="2021-06" db="EMBL/GenBank/DDBJ databases">
        <authorList>
            <person name="Kallberg Y."/>
            <person name="Tangrot J."/>
            <person name="Rosling A."/>
        </authorList>
    </citation>
    <scope>NUCLEOTIDE SEQUENCE</scope>
    <source>
        <strain evidence="2">CL551</strain>
    </source>
</reference>
<proteinExistence type="predicted"/>
<evidence type="ECO:0000256" key="1">
    <source>
        <dbReference type="SAM" id="MobiDB-lite"/>
    </source>
</evidence>